<evidence type="ECO:0000256" key="3">
    <source>
        <dbReference type="ARBA" id="ARBA00023163"/>
    </source>
</evidence>
<dbReference type="Gene3D" id="1.10.10.60">
    <property type="entry name" value="Homeodomain-like"/>
    <property type="match status" value="2"/>
</dbReference>
<keyword evidence="2" id="KW-0238">DNA-binding</keyword>
<name>A0A221MGC7_9BACI</name>
<evidence type="ECO:0000259" key="6">
    <source>
        <dbReference type="PROSITE" id="PS50110"/>
    </source>
</evidence>
<dbReference type="Proteomes" id="UP000204391">
    <property type="component" value="Chromosome"/>
</dbReference>
<evidence type="ECO:0000256" key="2">
    <source>
        <dbReference type="ARBA" id="ARBA00023125"/>
    </source>
</evidence>
<dbReference type="GO" id="GO:0003700">
    <property type="term" value="F:DNA-binding transcription factor activity"/>
    <property type="evidence" value="ECO:0007669"/>
    <property type="project" value="InterPro"/>
</dbReference>
<dbReference type="SMART" id="SM00342">
    <property type="entry name" value="HTH_ARAC"/>
    <property type="match status" value="1"/>
</dbReference>
<organism evidence="7 8">
    <name type="scientific">Virgibacillus necropolis</name>
    <dbReference type="NCBI Taxonomy" id="163877"/>
    <lineage>
        <taxon>Bacteria</taxon>
        <taxon>Bacillati</taxon>
        <taxon>Bacillota</taxon>
        <taxon>Bacilli</taxon>
        <taxon>Bacillales</taxon>
        <taxon>Bacillaceae</taxon>
        <taxon>Virgibacillus</taxon>
    </lineage>
</organism>
<keyword evidence="8" id="KW-1185">Reference proteome</keyword>
<dbReference type="AlphaFoldDB" id="A0A221MGC7"/>
<gene>
    <name evidence="7" type="ORF">CFK40_17575</name>
</gene>
<dbReference type="InterPro" id="IPR020449">
    <property type="entry name" value="Tscrpt_reg_AraC-type_HTH"/>
</dbReference>
<evidence type="ECO:0000256" key="4">
    <source>
        <dbReference type="PROSITE-ProRule" id="PRU00169"/>
    </source>
</evidence>
<keyword evidence="4" id="KW-0597">Phosphoprotein</keyword>
<dbReference type="GO" id="GO:0000160">
    <property type="term" value="P:phosphorelay signal transduction system"/>
    <property type="evidence" value="ECO:0007669"/>
    <property type="project" value="InterPro"/>
</dbReference>
<dbReference type="OrthoDB" id="342399at2"/>
<dbReference type="InterPro" id="IPR018060">
    <property type="entry name" value="HTH_AraC"/>
</dbReference>
<dbReference type="PROSITE" id="PS00041">
    <property type="entry name" value="HTH_ARAC_FAMILY_1"/>
    <property type="match status" value="1"/>
</dbReference>
<evidence type="ECO:0000259" key="5">
    <source>
        <dbReference type="PROSITE" id="PS01124"/>
    </source>
</evidence>
<dbReference type="InterPro" id="IPR011006">
    <property type="entry name" value="CheY-like_superfamily"/>
</dbReference>
<dbReference type="PANTHER" id="PTHR43280">
    <property type="entry name" value="ARAC-FAMILY TRANSCRIPTIONAL REGULATOR"/>
    <property type="match status" value="1"/>
</dbReference>
<reference evidence="7 8" key="1">
    <citation type="journal article" date="2003" name="Int. J. Syst. Evol. Microbiol.">
        <title>Virgibacillus carmonensis sp. nov., Virgibacillus necropolis sp. nov. and Virgibacillus picturae sp. nov., three novel species isolated from deteriorated mural paintings, transfer of the species of the genus salibacillus to Virgibacillus, as Virgibacillus marismortui comb. nov. and Virgibacillus salexigens comb. nov., and emended description of the genus Virgibacillus.</title>
        <authorList>
            <person name="Heyrman J."/>
            <person name="Logan N.A."/>
            <person name="Busse H.J."/>
            <person name="Balcaen A."/>
            <person name="Lebbe L."/>
            <person name="Rodriguez-Diaz M."/>
            <person name="Swings J."/>
            <person name="De Vos P."/>
        </authorList>
    </citation>
    <scope>NUCLEOTIDE SEQUENCE [LARGE SCALE GENOMIC DNA]</scope>
    <source>
        <strain evidence="7 8">LMG 19488</strain>
    </source>
</reference>
<feature type="domain" description="HTH araC/xylS-type" evidence="5">
    <location>
        <begin position="433"/>
        <end position="531"/>
    </location>
</feature>
<dbReference type="SMART" id="SM00448">
    <property type="entry name" value="REC"/>
    <property type="match status" value="1"/>
</dbReference>
<dbReference type="SUPFAM" id="SSF52172">
    <property type="entry name" value="CheY-like"/>
    <property type="match status" value="1"/>
</dbReference>
<evidence type="ECO:0000313" key="7">
    <source>
        <dbReference type="EMBL" id="ASN06695.1"/>
    </source>
</evidence>
<evidence type="ECO:0000313" key="8">
    <source>
        <dbReference type="Proteomes" id="UP000204391"/>
    </source>
</evidence>
<dbReference type="SUPFAM" id="SSF46689">
    <property type="entry name" value="Homeodomain-like"/>
    <property type="match status" value="2"/>
</dbReference>
<proteinExistence type="predicted"/>
<dbReference type="PANTHER" id="PTHR43280:SF10">
    <property type="entry name" value="REGULATORY PROTEIN POCR"/>
    <property type="match status" value="1"/>
</dbReference>
<dbReference type="InterPro" id="IPR018062">
    <property type="entry name" value="HTH_AraC-typ_CS"/>
</dbReference>
<keyword evidence="1" id="KW-0805">Transcription regulation</keyword>
<feature type="modified residue" description="4-aspartylphosphate" evidence="4">
    <location>
        <position position="55"/>
    </location>
</feature>
<dbReference type="EMBL" id="CP022437">
    <property type="protein sequence ID" value="ASN06695.1"/>
    <property type="molecule type" value="Genomic_DNA"/>
</dbReference>
<keyword evidence="3" id="KW-0804">Transcription</keyword>
<dbReference type="InterPro" id="IPR001789">
    <property type="entry name" value="Sig_transdc_resp-reg_receiver"/>
</dbReference>
<dbReference type="InterPro" id="IPR009057">
    <property type="entry name" value="Homeodomain-like_sf"/>
</dbReference>
<dbReference type="Gene3D" id="3.40.50.2300">
    <property type="match status" value="1"/>
</dbReference>
<evidence type="ECO:0000256" key="1">
    <source>
        <dbReference type="ARBA" id="ARBA00023015"/>
    </source>
</evidence>
<dbReference type="RefSeq" id="WP_089533691.1">
    <property type="nucleotide sequence ID" value="NZ_CP022437.1"/>
</dbReference>
<protein>
    <recommendedName>
        <fullName evidence="9">DNA-binding response regulator</fullName>
    </recommendedName>
</protein>
<dbReference type="Pfam" id="PF00072">
    <property type="entry name" value="Response_reg"/>
    <property type="match status" value="1"/>
</dbReference>
<dbReference type="KEGG" id="vne:CFK40_17575"/>
<dbReference type="GO" id="GO:0043565">
    <property type="term" value="F:sequence-specific DNA binding"/>
    <property type="evidence" value="ECO:0007669"/>
    <property type="project" value="InterPro"/>
</dbReference>
<accession>A0A221MGC7</accession>
<dbReference type="Pfam" id="PF12833">
    <property type="entry name" value="HTH_18"/>
    <property type="match status" value="1"/>
</dbReference>
<dbReference type="PROSITE" id="PS01124">
    <property type="entry name" value="HTH_ARAC_FAMILY_2"/>
    <property type="match status" value="1"/>
</dbReference>
<dbReference type="PROSITE" id="PS50110">
    <property type="entry name" value="RESPONSE_REGULATORY"/>
    <property type="match status" value="1"/>
</dbReference>
<dbReference type="CDD" id="cd17536">
    <property type="entry name" value="REC_YesN-like"/>
    <property type="match status" value="1"/>
</dbReference>
<evidence type="ECO:0008006" key="9">
    <source>
        <dbReference type="Google" id="ProtNLM"/>
    </source>
</evidence>
<dbReference type="PRINTS" id="PR00032">
    <property type="entry name" value="HTHARAC"/>
</dbReference>
<feature type="domain" description="Response regulatory" evidence="6">
    <location>
        <begin position="3"/>
        <end position="120"/>
    </location>
</feature>
<sequence length="539" mass="63361">MYKVICVDDDYLVLEFLSQMIPWEEMGFIVIGSFQDGATALEHINSEIPDVIITDISMPIMGGIELIRNIKVLDSTIHSIILSCHNDFKYAQQALKLDAFDYILKESMESQMIIDLLNRLKEKLDSEQRTNLEKNQMEYLIKENLNILRSRFLHALLENKHENKPMWWEQQGNELGLDFSFNTCTPVLCFIDQYMLNKEAFGSDELLKFSIDNIVGEILKNEIGKCFSIFYKESMFFIFYPHQQKLYQHQDMQNSLKEIHKQLEDLLKVSITSVTGTSCEFPKSLVKQLKLMISTSDQRFYIEGGSITPMEQTNFSLEDIFTYYVAAEQELKMLTVQEDIESLEKSIHKWISFIYENRYQPNVVKKWVTKILIDINLKFNIMQDFETKHTVPDDLISNVETVYQLEEELKKTFMKLVNSWKHINDLPERNEILKAQRYVLKNLDKKITLGEVADHLHLNPSYFSRLYKRNTGENFIDYVIKSKMENAKELLDRSNESVEKISEMLGYDSKSYFLKTFKKYFGMTPRDYKYSSLGGLAKY</sequence>